<organism evidence="1">
    <name type="scientific">Rhizophagus irregularis (strain DAOM 181602 / DAOM 197198 / MUCL 43194)</name>
    <name type="common">Arbuscular mycorrhizal fungus</name>
    <name type="synonym">Glomus intraradices</name>
    <dbReference type="NCBI Taxonomy" id="747089"/>
    <lineage>
        <taxon>Eukaryota</taxon>
        <taxon>Fungi</taxon>
        <taxon>Fungi incertae sedis</taxon>
        <taxon>Mucoromycota</taxon>
        <taxon>Glomeromycotina</taxon>
        <taxon>Glomeromycetes</taxon>
        <taxon>Glomerales</taxon>
        <taxon>Glomeraceae</taxon>
        <taxon>Rhizophagus</taxon>
    </lineage>
</organism>
<accession>U9TVM5</accession>
<evidence type="ECO:0000313" key="1">
    <source>
        <dbReference type="EMBL" id="ESA12229.1"/>
    </source>
</evidence>
<sequence length="220" mass="25624">MPSPVHALLAARLSYMLQSWSNQLFVYSELDITAGNNKTPAPENEEVGTGEGLEASVMQYLTYNEEKPTFNLSEPVIVVYKDEDLQAKVEKVLGHIVWLLEEAVGRFSKCVPNLYLFLSVLIKHFLDILSKEIARNREGECLSEKYVYNKALILWKYAKDHLWSANLNCVKNRKTWCPWCAVDNRRSRTIEDMKKFAEKKRVFALQSEYINWRNPLEWQS</sequence>
<dbReference type="AlphaFoldDB" id="U9TVM5"/>
<dbReference type="EMBL" id="KI285148">
    <property type="protein sequence ID" value="ESA12229.1"/>
    <property type="molecule type" value="Genomic_DNA"/>
</dbReference>
<dbReference type="VEuPathDB" id="FungiDB:RhiirFUN_021418"/>
<name>U9TVM5_RHIID</name>
<reference evidence="1" key="1">
    <citation type="submission" date="2013-07" db="EMBL/GenBank/DDBJ databases">
        <title>The genome of an arbuscular mycorrhizal fungus provides insights into the evolution of the oldest plant symbiosis.</title>
        <authorList>
            <consortium name="DOE Joint Genome Institute"/>
            <person name="Tisserant E."/>
            <person name="Malbreil M."/>
            <person name="Kuo A."/>
            <person name="Kohler A."/>
            <person name="Symeonidi A."/>
            <person name="Balestrini R."/>
            <person name="Charron P."/>
            <person name="Duensing N."/>
            <person name="Frei-dit-Frey N."/>
            <person name="Gianinazzi-Pearson V."/>
            <person name="Gilbert B."/>
            <person name="Handa Y."/>
            <person name="Hijri M."/>
            <person name="Kaul R."/>
            <person name="Kawaguchi M."/>
            <person name="Krajinski F."/>
            <person name="Lammers P."/>
            <person name="Lapierre D."/>
            <person name="Masclaux F.G."/>
            <person name="Murat C."/>
            <person name="Morin E."/>
            <person name="Ndikumana S."/>
            <person name="Pagni M."/>
            <person name="Petitpierre D."/>
            <person name="Requena N."/>
            <person name="Rosikiewicz P."/>
            <person name="Riley R."/>
            <person name="Saito K."/>
            <person name="San Clemente H."/>
            <person name="Shapiro H."/>
            <person name="van Tuinen D."/>
            <person name="Becard G."/>
            <person name="Bonfante P."/>
            <person name="Paszkowski U."/>
            <person name="Shachar-Hill Y."/>
            <person name="Young J.P."/>
            <person name="Sanders I.R."/>
            <person name="Henrissat B."/>
            <person name="Rensing S.A."/>
            <person name="Grigoriev I.V."/>
            <person name="Corradi N."/>
            <person name="Roux C."/>
            <person name="Martin F."/>
        </authorList>
    </citation>
    <scope>NUCLEOTIDE SEQUENCE</scope>
    <source>
        <strain evidence="1">DAOM 197198</strain>
    </source>
</reference>
<gene>
    <name evidence="1" type="ORF">GLOINDRAFT_27377</name>
</gene>
<dbReference type="HOGENOM" id="CLU_1256627_0_0_1"/>
<dbReference type="VEuPathDB" id="FungiDB:RhiirFUN_021417"/>
<protein>
    <submittedName>
        <fullName evidence="1">Uncharacterized protein</fullName>
    </submittedName>
</protein>
<proteinExistence type="predicted"/>